<reference evidence="3 4" key="1">
    <citation type="submission" date="2017-12" db="EMBL/GenBank/DDBJ databases">
        <title>Integrating genomic resources of turbot (Scophthalmus maximus) in depth evaluation of genetic and physical mapping variation across individuals.</title>
        <authorList>
            <person name="Martinez P."/>
        </authorList>
    </citation>
    <scope>NUCLEOTIDE SEQUENCE [LARGE SCALE GENOMIC DNA]</scope>
</reference>
<dbReference type="AlphaFoldDB" id="A0A2U9CMM6"/>
<dbReference type="PANTHER" id="PTHR28567:SF1">
    <property type="entry name" value="PROTEIN FAM53B"/>
    <property type="match status" value="1"/>
</dbReference>
<dbReference type="GO" id="GO:0005634">
    <property type="term" value="C:nucleus"/>
    <property type="evidence" value="ECO:0007669"/>
    <property type="project" value="TreeGrafter"/>
</dbReference>
<accession>A0A2U9CMM6</accession>
<comment type="similarity">
    <text evidence="1">Belongs to the FAM53 family.</text>
</comment>
<organism evidence="3 4">
    <name type="scientific">Scophthalmus maximus</name>
    <name type="common">Turbot</name>
    <name type="synonym">Psetta maxima</name>
    <dbReference type="NCBI Taxonomy" id="52904"/>
    <lineage>
        <taxon>Eukaryota</taxon>
        <taxon>Metazoa</taxon>
        <taxon>Chordata</taxon>
        <taxon>Craniata</taxon>
        <taxon>Vertebrata</taxon>
        <taxon>Euteleostomi</taxon>
        <taxon>Actinopterygii</taxon>
        <taxon>Neopterygii</taxon>
        <taxon>Teleostei</taxon>
        <taxon>Neoteleostei</taxon>
        <taxon>Acanthomorphata</taxon>
        <taxon>Carangaria</taxon>
        <taxon>Pleuronectiformes</taxon>
        <taxon>Pleuronectoidei</taxon>
        <taxon>Scophthalmidae</taxon>
        <taxon>Scophthalmus</taxon>
    </lineage>
</organism>
<dbReference type="PANTHER" id="PTHR28567">
    <property type="entry name" value="PROTEIN FAM53A-LIKE ISOFORM X1"/>
    <property type="match status" value="1"/>
</dbReference>
<dbReference type="EMBL" id="CP026260">
    <property type="protein sequence ID" value="AWP17884.1"/>
    <property type="molecule type" value="Genomic_DNA"/>
</dbReference>
<protein>
    <submittedName>
        <fullName evidence="3">Protein FAM53B</fullName>
    </submittedName>
</protein>
<dbReference type="InterPro" id="IPR029356">
    <property type="entry name" value="FAM53"/>
</dbReference>
<feature type="compositionally biased region" description="Basic and acidic residues" evidence="2">
    <location>
        <begin position="340"/>
        <end position="360"/>
    </location>
</feature>
<dbReference type="Proteomes" id="UP000246464">
    <property type="component" value="Chromosome 18"/>
</dbReference>
<feature type="region of interest" description="Disordered" evidence="2">
    <location>
        <begin position="242"/>
        <end position="305"/>
    </location>
</feature>
<evidence type="ECO:0000256" key="1">
    <source>
        <dbReference type="ARBA" id="ARBA00010984"/>
    </source>
</evidence>
<dbReference type="GO" id="GO:0090263">
    <property type="term" value="P:positive regulation of canonical Wnt signaling pathway"/>
    <property type="evidence" value="ECO:0007669"/>
    <property type="project" value="TreeGrafter"/>
</dbReference>
<evidence type="ECO:0000313" key="3">
    <source>
        <dbReference type="EMBL" id="AWP17884.1"/>
    </source>
</evidence>
<evidence type="ECO:0000313" key="4">
    <source>
        <dbReference type="Proteomes" id="UP000246464"/>
    </source>
</evidence>
<dbReference type="GO" id="GO:0006606">
    <property type="term" value="P:protein import into nucleus"/>
    <property type="evidence" value="ECO:0007669"/>
    <property type="project" value="TreeGrafter"/>
</dbReference>
<feature type="region of interest" description="Disordered" evidence="2">
    <location>
        <begin position="318"/>
        <end position="396"/>
    </location>
</feature>
<dbReference type="STRING" id="52904.ENSSMAP00000004738"/>
<sequence length="423" mass="45782">MSFGAQSLFSGLFQFVPVKRNVVVLSLSSQPPPQFQAQTMSQGTALFSCGLMETSRWHEVGHSCAIQQRPVGTSLESLWDVLPEVHRGSAHWDWDVGSTSSTISSLLQDLSLTEAAASHSTAPPSKRQCRSQSCSDELGGCRSTWRPQGSRVWTTVEKRRCHSGGSVQRSVVANSQLSFPAMQRSSSFSLPARCNALELPCFTQRLPCPSAFSGLTPSSSSSMPLSSESPAQPLYLSHEQICLPEPRGPSQPSSPDSTPELERRSGQGGLPRSRSQPCVLNDKKIGVKRRRPADTHKQRPSLDLAKMTQKLRNFHSLSCPGIIGEDGGESGQAPPAVTSDADHSRADGRGLDDAQTKEGEITGNMPSDPAIEEVDWNSTDCGDVTPGTTNGKDSEPMWAGLCSMRKDMYQLGGELDIEQIERN</sequence>
<proteinExistence type="inferred from homology"/>
<evidence type="ECO:0000256" key="2">
    <source>
        <dbReference type="SAM" id="MobiDB-lite"/>
    </source>
</evidence>
<feature type="compositionally biased region" description="Polar residues" evidence="2">
    <location>
        <begin position="376"/>
        <end position="391"/>
    </location>
</feature>
<keyword evidence="4" id="KW-1185">Reference proteome</keyword>
<name>A0A2U9CMM6_SCOMX</name>
<dbReference type="Pfam" id="PF15242">
    <property type="entry name" value="FAM53"/>
    <property type="match status" value="1"/>
</dbReference>
<gene>
    <name evidence="3" type="ORF">SMAX5B_017468</name>
</gene>